<evidence type="ECO:0000256" key="2">
    <source>
        <dbReference type="ARBA" id="ARBA00022801"/>
    </source>
</evidence>
<accession>A0A376REM7</accession>
<dbReference type="AlphaFoldDB" id="A0A376REM7"/>
<evidence type="ECO:0000256" key="3">
    <source>
        <dbReference type="ARBA" id="ARBA00022806"/>
    </source>
</evidence>
<keyword evidence="4" id="KW-0067">ATP-binding</keyword>
<dbReference type="GO" id="GO:0003724">
    <property type="term" value="F:RNA helicase activity"/>
    <property type="evidence" value="ECO:0007669"/>
    <property type="project" value="UniProtKB-EC"/>
</dbReference>
<dbReference type="GO" id="GO:0016787">
    <property type="term" value="F:hydrolase activity"/>
    <property type="evidence" value="ECO:0007669"/>
    <property type="project" value="UniProtKB-KW"/>
</dbReference>
<evidence type="ECO:0000313" key="9">
    <source>
        <dbReference type="Proteomes" id="UP000254159"/>
    </source>
</evidence>
<proteinExistence type="predicted"/>
<dbReference type="CDD" id="cd00268">
    <property type="entry name" value="DEADc"/>
    <property type="match status" value="1"/>
</dbReference>
<sequence>MTVTTFSELELDESLLEALQDKGFTRPTAIQAAAIPPALDGRDVLGSAPTGTGKTAAYLLPALQHLLDFPRKKSGPPRILILTPTRELAMQVADHARELAKHTHLDIATITGGVAYMNQRKCSAKIRTSWSPRPDVCCNT</sequence>
<dbReference type="InterPro" id="IPR011545">
    <property type="entry name" value="DEAD/DEAH_box_helicase_dom"/>
</dbReference>
<dbReference type="InterPro" id="IPR050079">
    <property type="entry name" value="DEAD_box_RNA_helicase"/>
</dbReference>
<evidence type="ECO:0000313" key="8">
    <source>
        <dbReference type="EMBL" id="STI16333.1"/>
    </source>
</evidence>
<keyword evidence="3 8" id="KW-0347">Helicase</keyword>
<dbReference type="Pfam" id="PF00270">
    <property type="entry name" value="DEAD"/>
    <property type="match status" value="1"/>
</dbReference>
<dbReference type="InterPro" id="IPR044742">
    <property type="entry name" value="DEAD/DEAH_RhlB"/>
</dbReference>
<dbReference type="EMBL" id="UGCD01000002">
    <property type="protein sequence ID" value="STI16333.1"/>
    <property type="molecule type" value="Genomic_DNA"/>
</dbReference>
<feature type="domain" description="DEAD-box RNA helicase Q" evidence="7">
    <location>
        <begin position="4"/>
        <end position="32"/>
    </location>
</feature>
<feature type="short sequence motif" description="Q motif" evidence="5">
    <location>
        <begin position="4"/>
        <end position="32"/>
    </location>
</feature>
<keyword evidence="2 8" id="KW-0378">Hydrolase</keyword>
<gene>
    <name evidence="8" type="primary">srmB_3</name>
    <name evidence="8" type="ORF">NCTC10865_01591</name>
</gene>
<dbReference type="PROSITE" id="PS51195">
    <property type="entry name" value="Q_MOTIF"/>
    <property type="match status" value="1"/>
</dbReference>
<name>A0A376REM7_ECOLX</name>
<dbReference type="InterPro" id="IPR014001">
    <property type="entry name" value="Helicase_ATP-bd"/>
</dbReference>
<dbReference type="GO" id="GO:0005829">
    <property type="term" value="C:cytosol"/>
    <property type="evidence" value="ECO:0007669"/>
    <property type="project" value="TreeGrafter"/>
</dbReference>
<organism evidence="8 9">
    <name type="scientific">Escherichia coli</name>
    <dbReference type="NCBI Taxonomy" id="562"/>
    <lineage>
        <taxon>Bacteria</taxon>
        <taxon>Pseudomonadati</taxon>
        <taxon>Pseudomonadota</taxon>
        <taxon>Gammaproteobacteria</taxon>
        <taxon>Enterobacterales</taxon>
        <taxon>Enterobacteriaceae</taxon>
        <taxon>Escherichia</taxon>
    </lineage>
</organism>
<dbReference type="Gene3D" id="3.40.50.300">
    <property type="entry name" value="P-loop containing nucleotide triphosphate hydrolases"/>
    <property type="match status" value="1"/>
</dbReference>
<evidence type="ECO:0000256" key="1">
    <source>
        <dbReference type="ARBA" id="ARBA00022741"/>
    </source>
</evidence>
<dbReference type="InterPro" id="IPR014014">
    <property type="entry name" value="RNA_helicase_DEAD_Q_motif"/>
</dbReference>
<dbReference type="GO" id="GO:0005524">
    <property type="term" value="F:ATP binding"/>
    <property type="evidence" value="ECO:0007669"/>
    <property type="project" value="UniProtKB-KW"/>
</dbReference>
<evidence type="ECO:0000259" key="6">
    <source>
        <dbReference type="PROSITE" id="PS51192"/>
    </source>
</evidence>
<dbReference type="SUPFAM" id="SSF52540">
    <property type="entry name" value="P-loop containing nucleoside triphosphate hydrolases"/>
    <property type="match status" value="1"/>
</dbReference>
<dbReference type="PANTHER" id="PTHR47959">
    <property type="entry name" value="ATP-DEPENDENT RNA HELICASE RHLE-RELATED"/>
    <property type="match status" value="1"/>
</dbReference>
<protein>
    <submittedName>
        <fullName evidence="8">ATP-dependent RNA helicase</fullName>
        <ecNumber evidence="8">3.6.4.13</ecNumber>
    </submittedName>
</protein>
<dbReference type="EC" id="3.6.4.13" evidence="8"/>
<evidence type="ECO:0000259" key="7">
    <source>
        <dbReference type="PROSITE" id="PS51195"/>
    </source>
</evidence>
<dbReference type="PANTHER" id="PTHR47959:SF3">
    <property type="entry name" value="ATP-DEPENDENT RNA HELICASE SRMB"/>
    <property type="match status" value="1"/>
</dbReference>
<dbReference type="InterPro" id="IPR027417">
    <property type="entry name" value="P-loop_NTPase"/>
</dbReference>
<evidence type="ECO:0000256" key="5">
    <source>
        <dbReference type="PROSITE-ProRule" id="PRU00552"/>
    </source>
</evidence>
<keyword evidence="1" id="KW-0547">Nucleotide-binding</keyword>
<feature type="domain" description="Helicase ATP-binding" evidence="6">
    <location>
        <begin position="35"/>
        <end position="140"/>
    </location>
</feature>
<evidence type="ECO:0000256" key="4">
    <source>
        <dbReference type="ARBA" id="ARBA00022840"/>
    </source>
</evidence>
<reference evidence="8 9" key="1">
    <citation type="submission" date="2018-06" db="EMBL/GenBank/DDBJ databases">
        <authorList>
            <consortium name="Pathogen Informatics"/>
            <person name="Doyle S."/>
        </authorList>
    </citation>
    <scope>NUCLEOTIDE SEQUENCE [LARGE SCALE GENOMIC DNA]</scope>
    <source>
        <strain evidence="8 9">NCTC10865</strain>
    </source>
</reference>
<dbReference type="Proteomes" id="UP000254159">
    <property type="component" value="Unassembled WGS sequence"/>
</dbReference>
<dbReference type="SMART" id="SM00487">
    <property type="entry name" value="DEXDc"/>
    <property type="match status" value="1"/>
</dbReference>
<dbReference type="GO" id="GO:0003676">
    <property type="term" value="F:nucleic acid binding"/>
    <property type="evidence" value="ECO:0007669"/>
    <property type="project" value="InterPro"/>
</dbReference>
<dbReference type="PROSITE" id="PS51192">
    <property type="entry name" value="HELICASE_ATP_BIND_1"/>
    <property type="match status" value="1"/>
</dbReference>